<feature type="transmembrane region" description="Helical" evidence="5">
    <location>
        <begin position="106"/>
        <end position="124"/>
    </location>
</feature>
<dbReference type="Proteomes" id="UP001243420">
    <property type="component" value="Chromosome"/>
</dbReference>
<evidence type="ECO:0000256" key="4">
    <source>
        <dbReference type="ARBA" id="ARBA00023136"/>
    </source>
</evidence>
<feature type="domain" description="Yip1" evidence="6">
    <location>
        <begin position="10"/>
        <end position="151"/>
    </location>
</feature>
<evidence type="ECO:0000256" key="3">
    <source>
        <dbReference type="ARBA" id="ARBA00022989"/>
    </source>
</evidence>
<organism evidence="7 8">
    <name type="scientific">Jannaschia ovalis</name>
    <dbReference type="NCBI Taxonomy" id="3038773"/>
    <lineage>
        <taxon>Bacteria</taxon>
        <taxon>Pseudomonadati</taxon>
        <taxon>Pseudomonadota</taxon>
        <taxon>Alphaproteobacteria</taxon>
        <taxon>Rhodobacterales</taxon>
        <taxon>Roseobacteraceae</taxon>
        <taxon>Jannaschia</taxon>
    </lineage>
</organism>
<keyword evidence="4 5" id="KW-0472">Membrane</keyword>
<evidence type="ECO:0000259" key="6">
    <source>
        <dbReference type="Pfam" id="PF04893"/>
    </source>
</evidence>
<name>A0ABY8LBU7_9RHOB</name>
<sequence>MSVTTDIPRSWLRPRAVMAEHMARGTGDSTAFIFLMAGCLLLFVSRLPALSREAFLTGGDFMLATGGALMAIVFLLPLLMIGLAWIAHLVTRLFGSKGRAENARVATSWTLLAVSPAMLLNGLTEGFVGPGPALQLVGIVALGGFIWIWVNTLYVAEWEPEETHV</sequence>
<protein>
    <submittedName>
        <fullName evidence="7">YIP1 family protein</fullName>
    </submittedName>
</protein>
<evidence type="ECO:0000256" key="2">
    <source>
        <dbReference type="ARBA" id="ARBA00022692"/>
    </source>
</evidence>
<proteinExistence type="predicted"/>
<comment type="subcellular location">
    <subcellularLocation>
        <location evidence="1">Membrane</location>
        <topology evidence="1">Multi-pass membrane protein</topology>
    </subcellularLocation>
</comment>
<evidence type="ECO:0000313" key="8">
    <source>
        <dbReference type="Proteomes" id="UP001243420"/>
    </source>
</evidence>
<dbReference type="InterPro" id="IPR006977">
    <property type="entry name" value="Yip1_dom"/>
</dbReference>
<keyword evidence="2 5" id="KW-0812">Transmembrane</keyword>
<evidence type="ECO:0000313" key="7">
    <source>
        <dbReference type="EMBL" id="WGH78806.1"/>
    </source>
</evidence>
<evidence type="ECO:0000256" key="1">
    <source>
        <dbReference type="ARBA" id="ARBA00004141"/>
    </source>
</evidence>
<keyword evidence="8" id="KW-1185">Reference proteome</keyword>
<gene>
    <name evidence="7" type="ORF">P8627_00680</name>
</gene>
<dbReference type="RefSeq" id="WP_279965557.1">
    <property type="nucleotide sequence ID" value="NZ_CP122537.1"/>
</dbReference>
<dbReference type="EMBL" id="CP122537">
    <property type="protein sequence ID" value="WGH78806.1"/>
    <property type="molecule type" value="Genomic_DNA"/>
</dbReference>
<keyword evidence="3 5" id="KW-1133">Transmembrane helix</keyword>
<dbReference type="Pfam" id="PF04893">
    <property type="entry name" value="Yip1"/>
    <property type="match status" value="1"/>
</dbReference>
<reference evidence="7 8" key="1">
    <citation type="submission" date="2023-04" db="EMBL/GenBank/DDBJ databases">
        <title>Jannaschia ovalis sp. nov., a marine bacterium isolated from sea tidal flat.</title>
        <authorList>
            <person name="Kwon D.Y."/>
            <person name="Kim J.-J."/>
        </authorList>
    </citation>
    <scope>NUCLEOTIDE SEQUENCE [LARGE SCALE GENOMIC DNA]</scope>
    <source>
        <strain evidence="7 8">GRR-S6-38</strain>
    </source>
</reference>
<accession>A0ABY8LBU7</accession>
<feature type="transmembrane region" description="Helical" evidence="5">
    <location>
        <begin position="61"/>
        <end position="86"/>
    </location>
</feature>
<feature type="transmembrane region" description="Helical" evidence="5">
    <location>
        <begin position="31"/>
        <end position="49"/>
    </location>
</feature>
<evidence type="ECO:0000256" key="5">
    <source>
        <dbReference type="SAM" id="Phobius"/>
    </source>
</evidence>
<feature type="transmembrane region" description="Helical" evidence="5">
    <location>
        <begin position="136"/>
        <end position="156"/>
    </location>
</feature>